<dbReference type="InterPro" id="IPR008025">
    <property type="entry name" value="CPI-17"/>
</dbReference>
<dbReference type="Gene3D" id="1.10.150.220">
    <property type="entry name" value="CPI-17"/>
    <property type="match status" value="1"/>
</dbReference>
<dbReference type="GO" id="GO:0004865">
    <property type="term" value="F:protein serine/threonine phosphatase inhibitor activity"/>
    <property type="evidence" value="ECO:0007669"/>
    <property type="project" value="TreeGrafter"/>
</dbReference>
<evidence type="ECO:0000256" key="3">
    <source>
        <dbReference type="ARBA" id="ARBA00023272"/>
    </source>
</evidence>
<dbReference type="OrthoDB" id="8193882at2759"/>
<dbReference type="SUPFAM" id="SSF81790">
    <property type="entry name" value="Myosin phosphatase inhibitor 17kDa protein, CPI-17"/>
    <property type="match status" value="1"/>
</dbReference>
<evidence type="ECO:0000313" key="6">
    <source>
        <dbReference type="Proteomes" id="UP000675881"/>
    </source>
</evidence>
<keyword evidence="3" id="KW-0650">Protein phosphatase inhibitor</keyword>
<accession>A0A7R8D677</accession>
<sequence length="151" mass="17884">MTMSYFSPAWREKREGKGSSGSSSTDRLPYYPSLRVLIQYPQWKLTMGPPMEFPPRLLDYPPQMHHRPHLTNMSTLYGAHQMALIRKRLRVEMWMYDKLQELYGMDEVEIDLDEVLDMDDEMERREYIFSKASRETVNVFVGDLLAKVKTL</sequence>
<dbReference type="Pfam" id="PF05361">
    <property type="entry name" value="PP1_inhibitor"/>
    <property type="match status" value="1"/>
</dbReference>
<dbReference type="PANTHER" id="PTHR16188">
    <property type="entry name" value="PROTEIN PHOSPHATASE 1 INHIBITOR POTENTIATED BY PROTEIN KINASE C"/>
    <property type="match status" value="1"/>
</dbReference>
<organism evidence="5 6">
    <name type="scientific">Lepeophtheirus salmonis</name>
    <name type="common">Salmon louse</name>
    <name type="synonym">Caligus salmonis</name>
    <dbReference type="NCBI Taxonomy" id="72036"/>
    <lineage>
        <taxon>Eukaryota</taxon>
        <taxon>Metazoa</taxon>
        <taxon>Ecdysozoa</taxon>
        <taxon>Arthropoda</taxon>
        <taxon>Crustacea</taxon>
        <taxon>Multicrustacea</taxon>
        <taxon>Hexanauplia</taxon>
        <taxon>Copepoda</taxon>
        <taxon>Siphonostomatoida</taxon>
        <taxon>Caligidae</taxon>
        <taxon>Lepeophtheirus</taxon>
    </lineage>
</organism>
<keyword evidence="6" id="KW-1185">Reference proteome</keyword>
<proteinExistence type="inferred from homology"/>
<dbReference type="EMBL" id="HG994587">
    <property type="protein sequence ID" value="CAF3014841.1"/>
    <property type="molecule type" value="Genomic_DNA"/>
</dbReference>
<reference evidence="5" key="1">
    <citation type="submission" date="2021-02" db="EMBL/GenBank/DDBJ databases">
        <authorList>
            <person name="Bekaert M."/>
        </authorList>
    </citation>
    <scope>NUCLEOTIDE SEQUENCE</scope>
    <source>
        <strain evidence="5">IoA-00</strain>
    </source>
</reference>
<protein>
    <submittedName>
        <fullName evidence="5">PPP1R14B</fullName>
    </submittedName>
</protein>
<dbReference type="GO" id="GO:0005737">
    <property type="term" value="C:cytoplasm"/>
    <property type="evidence" value="ECO:0007669"/>
    <property type="project" value="InterPro"/>
</dbReference>
<dbReference type="PANTHER" id="PTHR16188:SF14">
    <property type="entry name" value="GEO07393P1"/>
    <property type="match status" value="1"/>
</dbReference>
<dbReference type="InterPro" id="IPR036658">
    <property type="entry name" value="CPI-17_sf"/>
</dbReference>
<evidence type="ECO:0000256" key="4">
    <source>
        <dbReference type="SAM" id="MobiDB-lite"/>
    </source>
</evidence>
<comment type="similarity">
    <text evidence="1">Belongs to the PP1 inhibitor family.</text>
</comment>
<dbReference type="Proteomes" id="UP000675881">
    <property type="component" value="Chromosome 8"/>
</dbReference>
<dbReference type="AlphaFoldDB" id="A0A7R8D677"/>
<name>A0A7R8D677_LEPSM</name>
<evidence type="ECO:0000256" key="1">
    <source>
        <dbReference type="ARBA" id="ARBA00005483"/>
    </source>
</evidence>
<feature type="region of interest" description="Disordered" evidence="4">
    <location>
        <begin position="1"/>
        <end position="26"/>
    </location>
</feature>
<gene>
    <name evidence="5" type="ORF">LSAA_14513</name>
</gene>
<keyword evidence="2" id="KW-0597">Phosphoprotein</keyword>
<evidence type="ECO:0000256" key="2">
    <source>
        <dbReference type="ARBA" id="ARBA00022553"/>
    </source>
</evidence>
<evidence type="ECO:0000313" key="5">
    <source>
        <dbReference type="EMBL" id="CAF3014841.1"/>
    </source>
</evidence>